<keyword evidence="3" id="KW-1185">Reference proteome</keyword>
<dbReference type="GO" id="GO:0009982">
    <property type="term" value="F:pseudouridine synthase activity"/>
    <property type="evidence" value="ECO:0007669"/>
    <property type="project" value="InterPro"/>
</dbReference>
<evidence type="ECO:0000259" key="2">
    <source>
        <dbReference type="Pfam" id="PF01509"/>
    </source>
</evidence>
<sequence length="458" mass="52136">MSRFNWAPTAYKLLNGVLCIYKPDQTPVHMVVESLKSRLCKDLNALPCYQHEILMPSKVKENLQEKSLSLKVDPSGIEDWSEHRLVLGDRYEESDIKIHFVDGISKHSSGVLVLGLGMFGRESVEMIAMSKYLRVYHVKGRFGWATHNFSPKGRILQRTSFKHVTTAKLEKVCAAAQAAHTREMYRLSGVNPDSQEAYEMASSGIIRPAERKTSPVLYSIKCIDFQPPDFTLEIHSINESCLFLRQFIHQLAIKLKTTAVCTAIRRIRYGTFDLQRALVRQQWHLDNIIDNIESNNELLTPERLLIGHLAERVQLPPPSHQYIGHSKGDQHLIGEEVTDDFAKSNEKELIVDSKTCLSKRMPSQNRDPSDTKLSKPPAYSWWWCLFAWIPGVLQLMEGCLSFTNAGFDICICSSIVVQDKAKMGETFHLFQHLALNYNGFIAGCLYHIALPSVYGNYY</sequence>
<dbReference type="GO" id="GO:0003723">
    <property type="term" value="F:RNA binding"/>
    <property type="evidence" value="ECO:0007669"/>
    <property type="project" value="InterPro"/>
</dbReference>
<dbReference type="InterPro" id="IPR020103">
    <property type="entry name" value="PsdUridine_synth_cat_dom_sf"/>
</dbReference>
<gene>
    <name evidence="4" type="primary">LOC106073364</name>
</gene>
<dbReference type="PANTHER" id="PTHR13195:SF0">
    <property type="entry name" value="PSEUDOURIDYLATE SYNTHASE TRUB2, MITOCHONDRIAL"/>
    <property type="match status" value="1"/>
</dbReference>
<reference evidence="4" key="1">
    <citation type="submission" date="2025-08" db="UniProtKB">
        <authorList>
            <consortium name="RefSeq"/>
        </authorList>
    </citation>
    <scope>IDENTIFICATION</scope>
</reference>
<dbReference type="Pfam" id="PF01509">
    <property type="entry name" value="TruB_N"/>
    <property type="match status" value="1"/>
</dbReference>
<dbReference type="SUPFAM" id="SSF55120">
    <property type="entry name" value="Pseudouridine synthase"/>
    <property type="match status" value="1"/>
</dbReference>
<accession>A0A9W3BGJ6</accession>
<evidence type="ECO:0000313" key="4">
    <source>
        <dbReference type="RefSeq" id="XP_055898554.1"/>
    </source>
</evidence>
<dbReference type="InterPro" id="IPR002501">
    <property type="entry name" value="PsdUridine_synth_N"/>
</dbReference>
<dbReference type="InterPro" id="IPR039048">
    <property type="entry name" value="Trub2"/>
</dbReference>
<organism evidence="3 4">
    <name type="scientific">Biomphalaria glabrata</name>
    <name type="common">Bloodfluke planorb</name>
    <name type="synonym">Freshwater snail</name>
    <dbReference type="NCBI Taxonomy" id="6526"/>
    <lineage>
        <taxon>Eukaryota</taxon>
        <taxon>Metazoa</taxon>
        <taxon>Spiralia</taxon>
        <taxon>Lophotrochozoa</taxon>
        <taxon>Mollusca</taxon>
        <taxon>Gastropoda</taxon>
        <taxon>Heterobranchia</taxon>
        <taxon>Euthyneura</taxon>
        <taxon>Panpulmonata</taxon>
        <taxon>Hygrophila</taxon>
        <taxon>Lymnaeoidea</taxon>
        <taxon>Planorbidae</taxon>
        <taxon>Biomphalaria</taxon>
    </lineage>
</organism>
<protein>
    <submittedName>
        <fullName evidence="4">Pseudouridylate synthase TRUB2, mitochondrial-like</fullName>
    </submittedName>
</protein>
<comment type="similarity">
    <text evidence="1">Belongs to the pseudouridine synthase TruB family.</text>
</comment>
<dbReference type="Proteomes" id="UP001165740">
    <property type="component" value="Chromosome 9"/>
</dbReference>
<dbReference type="Gene3D" id="3.30.2350.10">
    <property type="entry name" value="Pseudouridine synthase"/>
    <property type="match status" value="1"/>
</dbReference>
<dbReference type="PANTHER" id="PTHR13195">
    <property type="entry name" value="PSEUDOURIDINE SYNTHASE-RELATED"/>
    <property type="match status" value="1"/>
</dbReference>
<name>A0A9W3BGJ6_BIOGL</name>
<dbReference type="GO" id="GO:0001522">
    <property type="term" value="P:pseudouridine synthesis"/>
    <property type="evidence" value="ECO:0007669"/>
    <property type="project" value="InterPro"/>
</dbReference>
<feature type="domain" description="Pseudouridine synthase II N-terminal" evidence="2">
    <location>
        <begin position="107"/>
        <end position="236"/>
    </location>
</feature>
<proteinExistence type="inferred from homology"/>
<dbReference type="OMA" id="AMRCLEY"/>
<dbReference type="GeneID" id="106073364"/>
<dbReference type="RefSeq" id="XP_055898554.1">
    <property type="nucleotide sequence ID" value="XM_056042579.1"/>
</dbReference>
<evidence type="ECO:0000256" key="1">
    <source>
        <dbReference type="ARBA" id="ARBA00008999"/>
    </source>
</evidence>
<dbReference type="AlphaFoldDB" id="A0A9W3BGJ6"/>
<dbReference type="OrthoDB" id="9995526at2759"/>
<evidence type="ECO:0000313" key="3">
    <source>
        <dbReference type="Proteomes" id="UP001165740"/>
    </source>
</evidence>
<dbReference type="GO" id="GO:0006396">
    <property type="term" value="P:RNA processing"/>
    <property type="evidence" value="ECO:0007669"/>
    <property type="project" value="InterPro"/>
</dbReference>